<evidence type="ECO:0000256" key="1">
    <source>
        <dbReference type="SAM" id="MobiDB-lite"/>
    </source>
</evidence>
<keyword evidence="3" id="KW-1185">Reference proteome</keyword>
<sequence>MYYTGVSEAEAGEAKEVEAIPGGGQSSLEDNTPSTDRPPHWPEAEDGAPSSGFVTTASREELSLENAQTKNKRRTGKTRLQLVATGSPSPLQLETPTVNTRVATGVTKKKSDGPSEKKVQVRCKQSKVPMPLMGIASKIWQRQSDRLRAQFGSQTNKSDGTSTVIDLTTSESHAPTIASVKVVPTIESATKL</sequence>
<evidence type="ECO:0000313" key="3">
    <source>
        <dbReference type="Proteomes" id="UP000516437"/>
    </source>
</evidence>
<evidence type="ECO:0000313" key="2">
    <source>
        <dbReference type="EMBL" id="KAB1212864.1"/>
    </source>
</evidence>
<feature type="compositionally biased region" description="Polar residues" evidence="1">
    <location>
        <begin position="26"/>
        <end position="35"/>
    </location>
</feature>
<protein>
    <submittedName>
        <fullName evidence="2">Uncharacterized protein</fullName>
    </submittedName>
</protein>
<dbReference type="EMBL" id="RXIC02000023">
    <property type="protein sequence ID" value="KAB1212864.1"/>
    <property type="molecule type" value="Genomic_DNA"/>
</dbReference>
<gene>
    <name evidence="2" type="ORF">CJ030_MR5G010164</name>
</gene>
<feature type="region of interest" description="Disordered" evidence="1">
    <location>
        <begin position="1"/>
        <end position="99"/>
    </location>
</feature>
<reference evidence="2 3" key="1">
    <citation type="journal article" date="2019" name="Plant Biotechnol. J.">
        <title>The red bayberry genome and genetic basis of sex determination.</title>
        <authorList>
            <person name="Jia H.M."/>
            <person name="Jia H.J."/>
            <person name="Cai Q.L."/>
            <person name="Wang Y."/>
            <person name="Zhao H.B."/>
            <person name="Yang W.F."/>
            <person name="Wang G.Y."/>
            <person name="Li Y.H."/>
            <person name="Zhan D.L."/>
            <person name="Shen Y.T."/>
            <person name="Niu Q.F."/>
            <person name="Chang L."/>
            <person name="Qiu J."/>
            <person name="Zhao L."/>
            <person name="Xie H.B."/>
            <person name="Fu W.Y."/>
            <person name="Jin J."/>
            <person name="Li X.W."/>
            <person name="Jiao Y."/>
            <person name="Zhou C.C."/>
            <person name="Tu T."/>
            <person name="Chai C.Y."/>
            <person name="Gao J.L."/>
            <person name="Fan L.J."/>
            <person name="van de Weg E."/>
            <person name="Wang J.Y."/>
            <person name="Gao Z.S."/>
        </authorList>
    </citation>
    <scope>NUCLEOTIDE SEQUENCE [LARGE SCALE GENOMIC DNA]</scope>
    <source>
        <tissue evidence="2">Leaves</tissue>
    </source>
</reference>
<dbReference type="AlphaFoldDB" id="A0A6A1VJ97"/>
<dbReference type="Proteomes" id="UP000516437">
    <property type="component" value="Chromosome 5"/>
</dbReference>
<comment type="caution">
    <text evidence="2">The sequence shown here is derived from an EMBL/GenBank/DDBJ whole genome shotgun (WGS) entry which is preliminary data.</text>
</comment>
<proteinExistence type="predicted"/>
<name>A0A6A1VJ97_9ROSI</name>
<accession>A0A6A1VJ97</accession>
<organism evidence="2 3">
    <name type="scientific">Morella rubra</name>
    <name type="common">Chinese bayberry</name>
    <dbReference type="NCBI Taxonomy" id="262757"/>
    <lineage>
        <taxon>Eukaryota</taxon>
        <taxon>Viridiplantae</taxon>
        <taxon>Streptophyta</taxon>
        <taxon>Embryophyta</taxon>
        <taxon>Tracheophyta</taxon>
        <taxon>Spermatophyta</taxon>
        <taxon>Magnoliopsida</taxon>
        <taxon>eudicotyledons</taxon>
        <taxon>Gunneridae</taxon>
        <taxon>Pentapetalae</taxon>
        <taxon>rosids</taxon>
        <taxon>fabids</taxon>
        <taxon>Fagales</taxon>
        <taxon>Myricaceae</taxon>
        <taxon>Morella</taxon>
    </lineage>
</organism>
<feature type="compositionally biased region" description="Polar residues" evidence="1">
    <location>
        <begin position="84"/>
        <end position="99"/>
    </location>
</feature>